<name>X1F621_9ZZZZ</name>
<reference evidence="2" key="1">
    <citation type="journal article" date="2014" name="Front. Microbiol.">
        <title>High frequency of phylogenetically diverse reductive dehalogenase-homologous genes in deep subseafloor sedimentary metagenomes.</title>
        <authorList>
            <person name="Kawai M."/>
            <person name="Futagami T."/>
            <person name="Toyoda A."/>
            <person name="Takaki Y."/>
            <person name="Nishi S."/>
            <person name="Hori S."/>
            <person name="Arai W."/>
            <person name="Tsubouchi T."/>
            <person name="Morono Y."/>
            <person name="Uchiyama I."/>
            <person name="Ito T."/>
            <person name="Fujiyama A."/>
            <person name="Inagaki F."/>
            <person name="Takami H."/>
        </authorList>
    </citation>
    <scope>NUCLEOTIDE SEQUENCE</scope>
    <source>
        <strain evidence="2">Expedition CK06-06</strain>
    </source>
</reference>
<proteinExistence type="predicted"/>
<dbReference type="EMBL" id="BARU01005767">
    <property type="protein sequence ID" value="GAH41071.1"/>
    <property type="molecule type" value="Genomic_DNA"/>
</dbReference>
<dbReference type="CDD" id="cd04301">
    <property type="entry name" value="NAT_SF"/>
    <property type="match status" value="1"/>
</dbReference>
<feature type="domain" description="N-acetyltransferase" evidence="1">
    <location>
        <begin position="42"/>
        <end position="197"/>
    </location>
</feature>
<protein>
    <recommendedName>
        <fullName evidence="1">N-acetyltransferase domain-containing protein</fullName>
    </recommendedName>
</protein>
<dbReference type="InterPro" id="IPR000182">
    <property type="entry name" value="GNAT_dom"/>
</dbReference>
<evidence type="ECO:0000313" key="2">
    <source>
        <dbReference type="EMBL" id="GAH41071.1"/>
    </source>
</evidence>
<dbReference type="SUPFAM" id="SSF55729">
    <property type="entry name" value="Acyl-CoA N-acyltransferases (Nat)"/>
    <property type="match status" value="1"/>
</dbReference>
<gene>
    <name evidence="2" type="ORF">S03H2_11286</name>
</gene>
<dbReference type="Pfam" id="PF00583">
    <property type="entry name" value="Acetyltransf_1"/>
    <property type="match status" value="1"/>
</dbReference>
<dbReference type="GO" id="GO:0016747">
    <property type="term" value="F:acyltransferase activity, transferring groups other than amino-acyl groups"/>
    <property type="evidence" value="ECO:0007669"/>
    <property type="project" value="InterPro"/>
</dbReference>
<comment type="caution">
    <text evidence="2">The sequence shown here is derived from an EMBL/GenBank/DDBJ whole genome shotgun (WGS) entry which is preliminary data.</text>
</comment>
<accession>X1F621</accession>
<dbReference type="Gene3D" id="3.40.630.30">
    <property type="match status" value="1"/>
</dbReference>
<dbReference type="AlphaFoldDB" id="X1F621"/>
<evidence type="ECO:0000259" key="1">
    <source>
        <dbReference type="PROSITE" id="PS51186"/>
    </source>
</evidence>
<sequence length="197" mass="22446">MGKAHKNWDSQKRLSRKGAGERISLAPEELVRHGWMWDRTPVTLRSVQAEDAPALYAMFRACSSKSLYLRFERQLNEISLDQAAQLCSVDHKSEISIVAEINEAGSHKIIGLGQLLADPDHWTAEYAVLVADPWQGKGLGSKLTDFCHEIAWRWGVKRVASEFSPSNVRIIRIFQSRGFRFQRDRQEQVVSAEKILK</sequence>
<organism evidence="2">
    <name type="scientific">marine sediment metagenome</name>
    <dbReference type="NCBI Taxonomy" id="412755"/>
    <lineage>
        <taxon>unclassified sequences</taxon>
        <taxon>metagenomes</taxon>
        <taxon>ecological metagenomes</taxon>
    </lineage>
</organism>
<dbReference type="PROSITE" id="PS51186">
    <property type="entry name" value="GNAT"/>
    <property type="match status" value="1"/>
</dbReference>
<dbReference type="InterPro" id="IPR016181">
    <property type="entry name" value="Acyl_CoA_acyltransferase"/>
</dbReference>